<dbReference type="PIRSF" id="PIRSF021383">
    <property type="entry name" value="YunB"/>
    <property type="match status" value="1"/>
</dbReference>
<evidence type="ECO:0000313" key="2">
    <source>
        <dbReference type="Proteomes" id="UP000010880"/>
    </source>
</evidence>
<dbReference type="HOGENOM" id="CLU_067338_2_0_9"/>
<dbReference type="eggNOG" id="ENOG5031XUS">
    <property type="taxonomic scope" value="Bacteria"/>
</dbReference>
<keyword evidence="2" id="KW-1185">Reference proteome</keyword>
<evidence type="ECO:0000313" key="1">
    <source>
        <dbReference type="EMBL" id="AGB41964.1"/>
    </source>
</evidence>
<dbReference type="AlphaFoldDB" id="L0KC67"/>
<dbReference type="STRING" id="748449.Halha_2070"/>
<dbReference type="NCBIfam" id="TIGR02832">
    <property type="entry name" value="spo_yunB"/>
    <property type="match status" value="1"/>
</dbReference>
<gene>
    <name evidence="1" type="ordered locus">Halha_2070</name>
</gene>
<dbReference type="Pfam" id="PF09560">
    <property type="entry name" value="Spore_YunB"/>
    <property type="match status" value="1"/>
</dbReference>
<name>L0KC67_HALHC</name>
<protein>
    <submittedName>
        <fullName evidence="1">Sporulation protein YunB</fullName>
    </submittedName>
</protein>
<dbReference type="InterPro" id="IPR014197">
    <property type="entry name" value="Sporulation_prot_YunB"/>
</dbReference>
<organism evidence="1 2">
    <name type="scientific">Halobacteroides halobius (strain ATCC 35273 / DSM 5150 / MD-1)</name>
    <dbReference type="NCBI Taxonomy" id="748449"/>
    <lineage>
        <taxon>Bacteria</taxon>
        <taxon>Bacillati</taxon>
        <taxon>Bacillota</taxon>
        <taxon>Clostridia</taxon>
        <taxon>Halanaerobiales</taxon>
        <taxon>Halobacteroidaceae</taxon>
        <taxon>Halobacteroides</taxon>
    </lineage>
</organism>
<proteinExistence type="predicted"/>
<reference evidence="2" key="1">
    <citation type="submission" date="2012-02" db="EMBL/GenBank/DDBJ databases">
        <title>The complete genome of Halobacteroides halobius DSM 5150.</title>
        <authorList>
            <person name="Lucas S."/>
            <person name="Copeland A."/>
            <person name="Lapidus A."/>
            <person name="Glavina del Rio T."/>
            <person name="Dalin E."/>
            <person name="Tice H."/>
            <person name="Bruce D."/>
            <person name="Goodwin L."/>
            <person name="Pitluck S."/>
            <person name="Peters L."/>
            <person name="Mikhailova N."/>
            <person name="Gu W."/>
            <person name="Kyrpides N."/>
            <person name="Mavromatis K."/>
            <person name="Ivanova N."/>
            <person name="Brettin T."/>
            <person name="Detter J.C."/>
            <person name="Han C."/>
            <person name="Larimer F."/>
            <person name="Land M."/>
            <person name="Hauser L."/>
            <person name="Markowitz V."/>
            <person name="Cheng J.-F."/>
            <person name="Hugenholtz P."/>
            <person name="Woyke T."/>
            <person name="Wu D."/>
            <person name="Tindall B."/>
            <person name="Pomrenke H."/>
            <person name="Brambilla E."/>
            <person name="Klenk H.-P."/>
            <person name="Eisen J.A."/>
        </authorList>
    </citation>
    <scope>NUCLEOTIDE SEQUENCE [LARGE SCALE GENOMIC DNA]</scope>
    <source>
        <strain evidence="2">ATCC 35273 / DSM 5150 / MD-1</strain>
    </source>
</reference>
<accession>L0KC67</accession>
<sequence length="210" mass="23271">MIKWGLVVVIILAISTIVMIEMTLQPILNRVTTADVTGMLSAVINKSANQVMYDVNYNQLVNVKTNDEGYIVLMQPNLQQINNLASDITLNIQKRLEEVKKRVIEIPVSQVFGIEILSKFSPTFDVHVIPYGAVKTNVIDEFEAVGINQTKHRIYLHVTTQARVVVPAISTKIKVSTDIPLSEAVISGEVPRTYVGIKGGLLEKDTLTTK</sequence>
<dbReference type="EMBL" id="CP003359">
    <property type="protein sequence ID" value="AGB41964.1"/>
    <property type="molecule type" value="Genomic_DNA"/>
</dbReference>
<dbReference type="Proteomes" id="UP000010880">
    <property type="component" value="Chromosome"/>
</dbReference>
<dbReference type="KEGG" id="hhl:Halha_2070"/>